<dbReference type="Proteomes" id="UP001203423">
    <property type="component" value="Unassembled WGS sequence"/>
</dbReference>
<feature type="transmembrane region" description="Helical" evidence="6">
    <location>
        <begin position="395"/>
        <end position="417"/>
    </location>
</feature>
<feature type="transmembrane region" description="Helical" evidence="6">
    <location>
        <begin position="12"/>
        <end position="36"/>
    </location>
</feature>
<evidence type="ECO:0000256" key="2">
    <source>
        <dbReference type="ARBA" id="ARBA00022475"/>
    </source>
</evidence>
<feature type="transmembrane region" description="Helical" evidence="6">
    <location>
        <begin position="184"/>
        <end position="203"/>
    </location>
</feature>
<feature type="transmembrane region" description="Helical" evidence="6">
    <location>
        <begin position="89"/>
        <end position="114"/>
    </location>
</feature>
<keyword evidence="3 6" id="KW-0812">Transmembrane</keyword>
<gene>
    <name evidence="7" type="ORF">L2764_26065</name>
</gene>
<evidence type="ECO:0000256" key="4">
    <source>
        <dbReference type="ARBA" id="ARBA00022989"/>
    </source>
</evidence>
<evidence type="ECO:0000256" key="1">
    <source>
        <dbReference type="ARBA" id="ARBA00004651"/>
    </source>
</evidence>
<feature type="transmembrane region" description="Helical" evidence="6">
    <location>
        <begin position="262"/>
        <end position="287"/>
    </location>
</feature>
<dbReference type="RefSeq" id="WP_248943258.1">
    <property type="nucleotide sequence ID" value="NZ_JAKIKS010000225.1"/>
</dbReference>
<keyword evidence="8" id="KW-1185">Reference proteome</keyword>
<evidence type="ECO:0000313" key="7">
    <source>
        <dbReference type="EMBL" id="MCL1127829.1"/>
    </source>
</evidence>
<evidence type="ECO:0000256" key="3">
    <source>
        <dbReference type="ARBA" id="ARBA00022692"/>
    </source>
</evidence>
<feature type="transmembrane region" description="Helical" evidence="6">
    <location>
        <begin position="308"/>
        <end position="328"/>
    </location>
</feature>
<organism evidence="7 8">
    <name type="scientific">Shewanella surugensis</name>
    <dbReference type="NCBI Taxonomy" id="212020"/>
    <lineage>
        <taxon>Bacteria</taxon>
        <taxon>Pseudomonadati</taxon>
        <taxon>Pseudomonadota</taxon>
        <taxon>Gammaproteobacteria</taxon>
        <taxon>Alteromonadales</taxon>
        <taxon>Shewanellaceae</taxon>
        <taxon>Shewanella</taxon>
    </lineage>
</organism>
<feature type="transmembrane region" description="Helical" evidence="6">
    <location>
        <begin position="56"/>
        <end position="77"/>
    </location>
</feature>
<proteinExistence type="predicted"/>
<keyword evidence="2" id="KW-1003">Cell membrane</keyword>
<evidence type="ECO:0000256" key="5">
    <source>
        <dbReference type="ARBA" id="ARBA00023136"/>
    </source>
</evidence>
<protein>
    <submittedName>
        <fullName evidence="7">Flippase</fullName>
    </submittedName>
</protein>
<evidence type="ECO:0000256" key="6">
    <source>
        <dbReference type="SAM" id="Phobius"/>
    </source>
</evidence>
<keyword evidence="5 6" id="KW-0472">Membrane</keyword>
<comment type="caution">
    <text evidence="7">The sequence shown here is derived from an EMBL/GenBank/DDBJ whole genome shotgun (WGS) entry which is preliminary data.</text>
</comment>
<feature type="transmembrane region" description="Helical" evidence="6">
    <location>
        <begin position="224"/>
        <end position="242"/>
    </location>
</feature>
<dbReference type="PANTHER" id="PTHR30250:SF11">
    <property type="entry name" value="O-ANTIGEN TRANSPORTER-RELATED"/>
    <property type="match status" value="1"/>
</dbReference>
<dbReference type="EMBL" id="JAKIKS010000225">
    <property type="protein sequence ID" value="MCL1127829.1"/>
    <property type="molecule type" value="Genomic_DNA"/>
</dbReference>
<name>A0ABT0LJE7_9GAMM</name>
<feature type="transmembrane region" description="Helical" evidence="6">
    <location>
        <begin position="158"/>
        <end position="178"/>
    </location>
</feature>
<comment type="subcellular location">
    <subcellularLocation>
        <location evidence="1">Cell membrane</location>
        <topology evidence="1">Multi-pass membrane protein</topology>
    </subcellularLocation>
</comment>
<dbReference type="Pfam" id="PF01554">
    <property type="entry name" value="MatE"/>
    <property type="match status" value="1"/>
</dbReference>
<reference evidence="7 8" key="1">
    <citation type="submission" date="2022-01" db="EMBL/GenBank/DDBJ databases">
        <title>Whole genome-based taxonomy of the Shewanellaceae.</title>
        <authorList>
            <person name="Martin-Rodriguez A.J."/>
        </authorList>
    </citation>
    <scope>NUCLEOTIDE SEQUENCE [LARGE SCALE GENOMIC DNA]</scope>
    <source>
        <strain evidence="7 8">DSM 17177</strain>
    </source>
</reference>
<dbReference type="PANTHER" id="PTHR30250">
    <property type="entry name" value="PST FAMILY PREDICTED COLANIC ACID TRANSPORTER"/>
    <property type="match status" value="1"/>
</dbReference>
<dbReference type="CDD" id="cd13128">
    <property type="entry name" value="MATE_Wzx_like"/>
    <property type="match status" value="1"/>
</dbReference>
<feature type="transmembrane region" description="Helical" evidence="6">
    <location>
        <begin position="126"/>
        <end position="146"/>
    </location>
</feature>
<keyword evidence="4 6" id="KW-1133">Transmembrane helix</keyword>
<feature type="transmembrane region" description="Helical" evidence="6">
    <location>
        <begin position="371"/>
        <end position="389"/>
    </location>
</feature>
<dbReference type="InterPro" id="IPR050833">
    <property type="entry name" value="Poly_Biosynth_Transport"/>
</dbReference>
<sequence length="431" mass="48302">MEKKKQSGYFQRTISVMVTIYVSSYLITYTINVILAQLLSPEDYGNYKIAENFFDLASIPVLMGGATAALKFLPIAFKESNLTLIWEYTRFYLITILTLSFLLALITFSISINFLDNTLFGNHHPIAYATAIVPIMAIIVLIRSILQSKGLIYTSFIPKAISYPILQLGFILALYAFVGKLTVSWALMIAFTSLLIILCYLLIKGKQLGIIRFKKIKNPTSPLIWLKVSITMMLLSILHSVLNQIDLYMIEIFGNEDAVGYFATAQVTVMLLFSIQSAFMIVFNPLITLLLKEDMHNARKLNAKCFRLLLAFILPIGGLLFLFSKPILSIFGHNEPEAATTLQILVPGYLFSAMFAIPYSWLKYSGQEKNVTIIMFACLTLNIILNGLLIPNYGIQGAAIATTAMFISTFIALCIMVKKHLGFYPWSRVGS</sequence>
<evidence type="ECO:0000313" key="8">
    <source>
        <dbReference type="Proteomes" id="UP001203423"/>
    </source>
</evidence>
<accession>A0ABT0LJE7</accession>
<dbReference type="InterPro" id="IPR002528">
    <property type="entry name" value="MATE_fam"/>
</dbReference>
<feature type="transmembrane region" description="Helical" evidence="6">
    <location>
        <begin position="340"/>
        <end position="359"/>
    </location>
</feature>